<organism evidence="3 4">
    <name type="scientific">Amycolatopsis marina</name>
    <dbReference type="NCBI Taxonomy" id="490629"/>
    <lineage>
        <taxon>Bacteria</taxon>
        <taxon>Bacillati</taxon>
        <taxon>Actinomycetota</taxon>
        <taxon>Actinomycetes</taxon>
        <taxon>Pseudonocardiales</taxon>
        <taxon>Pseudonocardiaceae</taxon>
        <taxon>Amycolatopsis</taxon>
    </lineage>
</organism>
<gene>
    <name evidence="3" type="ORF">SAMN05216266_13119</name>
</gene>
<evidence type="ECO:0008006" key="5">
    <source>
        <dbReference type="Google" id="ProtNLM"/>
    </source>
</evidence>
<evidence type="ECO:0000256" key="2">
    <source>
        <dbReference type="ARBA" id="ARBA00023163"/>
    </source>
</evidence>
<keyword evidence="1" id="KW-0805">Transcription regulation</keyword>
<protein>
    <recommendedName>
        <fullName evidence="5">Zinc-finger</fullName>
    </recommendedName>
</protein>
<accession>A0A1I1CJD3</accession>
<reference evidence="4" key="1">
    <citation type="submission" date="2016-10" db="EMBL/GenBank/DDBJ databases">
        <authorList>
            <person name="Varghese N."/>
            <person name="Submissions S."/>
        </authorList>
    </citation>
    <scope>NUCLEOTIDE SEQUENCE [LARGE SCALE GENOMIC DNA]</scope>
    <source>
        <strain evidence="4">CGMCC 4.3568</strain>
    </source>
</reference>
<dbReference type="InterPro" id="IPR041916">
    <property type="entry name" value="Anti_sigma_zinc_sf"/>
</dbReference>
<dbReference type="Proteomes" id="UP000243799">
    <property type="component" value="Unassembled WGS sequence"/>
</dbReference>
<keyword evidence="2" id="KW-0804">Transcription</keyword>
<name>A0A1I1CJD3_9PSEU</name>
<evidence type="ECO:0000313" key="3">
    <source>
        <dbReference type="EMBL" id="SFB62597.1"/>
    </source>
</evidence>
<evidence type="ECO:0000256" key="1">
    <source>
        <dbReference type="ARBA" id="ARBA00023015"/>
    </source>
</evidence>
<dbReference type="EMBL" id="FOKG01000031">
    <property type="protein sequence ID" value="SFB62597.1"/>
    <property type="molecule type" value="Genomic_DNA"/>
</dbReference>
<keyword evidence="4" id="KW-1185">Reference proteome</keyword>
<dbReference type="Gene3D" id="1.10.10.1320">
    <property type="entry name" value="Anti-sigma factor, zinc-finger domain"/>
    <property type="match status" value="1"/>
</dbReference>
<dbReference type="AlphaFoldDB" id="A0A1I1CJD3"/>
<evidence type="ECO:0000313" key="4">
    <source>
        <dbReference type="Proteomes" id="UP000243799"/>
    </source>
</evidence>
<sequence>MMSNCPQTVSAGSYLIGTLDPLDHLRFIQHVEDCTSCKREITELLPVMRLLQRAKEAGVDLASIVPEQAGPHR</sequence>
<dbReference type="STRING" id="490629.SAMN05216266_13119"/>
<proteinExistence type="predicted"/>